<dbReference type="AlphaFoldDB" id="A0A4Y2NAU4"/>
<evidence type="ECO:0000313" key="3">
    <source>
        <dbReference type="Proteomes" id="UP000499080"/>
    </source>
</evidence>
<feature type="region of interest" description="Disordered" evidence="1">
    <location>
        <begin position="1"/>
        <end position="24"/>
    </location>
</feature>
<dbReference type="EMBL" id="BGPR01127140">
    <property type="protein sequence ID" value="GBN36515.1"/>
    <property type="molecule type" value="Genomic_DNA"/>
</dbReference>
<name>A0A4Y2NAU4_ARAVE</name>
<evidence type="ECO:0000313" key="2">
    <source>
        <dbReference type="EMBL" id="GBN36515.1"/>
    </source>
</evidence>
<comment type="caution">
    <text evidence="2">The sequence shown here is derived from an EMBL/GenBank/DDBJ whole genome shotgun (WGS) entry which is preliminary data.</text>
</comment>
<feature type="non-terminal residue" evidence="2">
    <location>
        <position position="1"/>
    </location>
</feature>
<sequence>VSTHLSESTEASKAYHSENMGRTHNHIRYGADTFEEWPFLNSRLNLMPGLQAPGT</sequence>
<evidence type="ECO:0000256" key="1">
    <source>
        <dbReference type="SAM" id="MobiDB-lite"/>
    </source>
</evidence>
<reference evidence="2 3" key="1">
    <citation type="journal article" date="2019" name="Sci. Rep.">
        <title>Orb-weaving spider Araneus ventricosus genome elucidates the spidroin gene catalogue.</title>
        <authorList>
            <person name="Kono N."/>
            <person name="Nakamura H."/>
            <person name="Ohtoshi R."/>
            <person name="Moran D.A.P."/>
            <person name="Shinohara A."/>
            <person name="Yoshida Y."/>
            <person name="Fujiwara M."/>
            <person name="Mori M."/>
            <person name="Tomita M."/>
            <person name="Arakawa K."/>
        </authorList>
    </citation>
    <scope>NUCLEOTIDE SEQUENCE [LARGE SCALE GENOMIC DNA]</scope>
</reference>
<dbReference type="Proteomes" id="UP000499080">
    <property type="component" value="Unassembled WGS sequence"/>
</dbReference>
<organism evidence="2 3">
    <name type="scientific">Araneus ventricosus</name>
    <name type="common">Orbweaver spider</name>
    <name type="synonym">Epeira ventricosa</name>
    <dbReference type="NCBI Taxonomy" id="182803"/>
    <lineage>
        <taxon>Eukaryota</taxon>
        <taxon>Metazoa</taxon>
        <taxon>Ecdysozoa</taxon>
        <taxon>Arthropoda</taxon>
        <taxon>Chelicerata</taxon>
        <taxon>Arachnida</taxon>
        <taxon>Araneae</taxon>
        <taxon>Araneomorphae</taxon>
        <taxon>Entelegynae</taxon>
        <taxon>Araneoidea</taxon>
        <taxon>Araneidae</taxon>
        <taxon>Araneus</taxon>
    </lineage>
</organism>
<feature type="compositionally biased region" description="Polar residues" evidence="1">
    <location>
        <begin position="1"/>
        <end position="11"/>
    </location>
</feature>
<accession>A0A4Y2NAU4</accession>
<protein>
    <submittedName>
        <fullName evidence="2">Uncharacterized protein</fullName>
    </submittedName>
</protein>
<gene>
    <name evidence="2" type="ORF">AVEN_186487_1</name>
</gene>
<proteinExistence type="predicted"/>
<keyword evidence="3" id="KW-1185">Reference proteome</keyword>